<evidence type="ECO:0000256" key="4">
    <source>
        <dbReference type="ARBA" id="ARBA00022723"/>
    </source>
</evidence>
<evidence type="ECO:0000256" key="3">
    <source>
        <dbReference type="ARBA" id="ARBA00022679"/>
    </source>
</evidence>
<proteinExistence type="inferred from homology"/>
<dbReference type="InterPro" id="IPR000092">
    <property type="entry name" value="Polyprenyl_synt"/>
</dbReference>
<dbReference type="InterPro" id="IPR033749">
    <property type="entry name" value="Polyprenyl_synt_CS"/>
</dbReference>
<dbReference type="Gene3D" id="1.10.600.10">
    <property type="entry name" value="Farnesyl Diphosphate Synthase"/>
    <property type="match status" value="1"/>
</dbReference>
<dbReference type="InterPro" id="IPR008949">
    <property type="entry name" value="Isoprenoid_synthase_dom_sf"/>
</dbReference>
<dbReference type="GO" id="GO:0046872">
    <property type="term" value="F:metal ion binding"/>
    <property type="evidence" value="ECO:0007669"/>
    <property type="project" value="UniProtKB-KW"/>
</dbReference>
<dbReference type="Proteomes" id="UP000823926">
    <property type="component" value="Unassembled WGS sequence"/>
</dbReference>
<comment type="similarity">
    <text evidence="2 6">Belongs to the FPP/GGPP synthase family.</text>
</comment>
<dbReference type="GO" id="GO:0004659">
    <property type="term" value="F:prenyltransferase activity"/>
    <property type="evidence" value="ECO:0007669"/>
    <property type="project" value="InterPro"/>
</dbReference>
<dbReference type="PANTHER" id="PTHR12001">
    <property type="entry name" value="GERANYLGERANYL PYROPHOSPHATE SYNTHASE"/>
    <property type="match status" value="1"/>
</dbReference>
<reference evidence="7" key="2">
    <citation type="submission" date="2021-04" db="EMBL/GenBank/DDBJ databases">
        <authorList>
            <person name="Gilroy R."/>
        </authorList>
    </citation>
    <scope>NUCLEOTIDE SEQUENCE</scope>
    <source>
        <strain evidence="7">ChiBcec15-1070</strain>
    </source>
</reference>
<keyword evidence="5" id="KW-0460">Magnesium</keyword>
<gene>
    <name evidence="7" type="ORF">H9888_03705</name>
</gene>
<evidence type="ECO:0000256" key="5">
    <source>
        <dbReference type="ARBA" id="ARBA00022842"/>
    </source>
</evidence>
<dbReference type="PROSITE" id="PS00723">
    <property type="entry name" value="POLYPRENYL_SYNTHASE_1"/>
    <property type="match status" value="1"/>
</dbReference>
<dbReference type="SUPFAM" id="SSF48576">
    <property type="entry name" value="Terpenoid synthases"/>
    <property type="match status" value="1"/>
</dbReference>
<comment type="caution">
    <text evidence="7">The sequence shown here is derived from an EMBL/GenBank/DDBJ whole genome shotgun (WGS) entry which is preliminary data.</text>
</comment>
<keyword evidence="4" id="KW-0479">Metal-binding</keyword>
<dbReference type="PANTHER" id="PTHR12001:SF85">
    <property type="entry name" value="SHORT CHAIN ISOPRENYL DIPHOSPHATE SYNTHASE"/>
    <property type="match status" value="1"/>
</dbReference>
<comment type="cofactor">
    <cofactor evidence="1">
        <name>Mg(2+)</name>
        <dbReference type="ChEBI" id="CHEBI:18420"/>
    </cofactor>
</comment>
<keyword evidence="3 6" id="KW-0808">Transferase</keyword>
<dbReference type="AlphaFoldDB" id="A0A9D1QDN0"/>
<dbReference type="PROSITE" id="PS00444">
    <property type="entry name" value="POLYPRENYL_SYNTHASE_2"/>
    <property type="match status" value="1"/>
</dbReference>
<evidence type="ECO:0000313" key="8">
    <source>
        <dbReference type="Proteomes" id="UP000823926"/>
    </source>
</evidence>
<dbReference type="GO" id="GO:0008299">
    <property type="term" value="P:isoprenoid biosynthetic process"/>
    <property type="evidence" value="ECO:0007669"/>
    <property type="project" value="InterPro"/>
</dbReference>
<evidence type="ECO:0000313" key="7">
    <source>
        <dbReference type="EMBL" id="HIW10588.1"/>
    </source>
</evidence>
<sequence>MKDKDTLLALVEGEIARLPLDKTEPSGLYAPIRYILEDGGKRIRPLLCLMGADLYGNHPERALAAAVAVEVFHNFTLLHDDIMDKAELRRGRPTVHLKWGESGAILSGDAMLILAYQILQGGTAAHGTELLPELLAVFNRAAMEVCQGQQYDMEFEVCQTPVTREAYIEMIRLKTSVLLAAALEMGAVVGGASREERAALYEFGVNLGLAFQIQDDLLDTYGDEQTFGKTIGGDIAVGKKTFLHITAMERATAAQQQAILAPGETDEKVTRVRGIYDALGVRTAAEEAITACFEQALTALRRAHTDCQRLTVLETYAYSLMKRNK</sequence>
<evidence type="ECO:0000256" key="6">
    <source>
        <dbReference type="RuleBase" id="RU004466"/>
    </source>
</evidence>
<reference evidence="7" key="1">
    <citation type="journal article" date="2021" name="PeerJ">
        <title>Extensive microbial diversity within the chicken gut microbiome revealed by metagenomics and culture.</title>
        <authorList>
            <person name="Gilroy R."/>
            <person name="Ravi A."/>
            <person name="Getino M."/>
            <person name="Pursley I."/>
            <person name="Horton D.L."/>
            <person name="Alikhan N.F."/>
            <person name="Baker D."/>
            <person name="Gharbi K."/>
            <person name="Hall N."/>
            <person name="Watson M."/>
            <person name="Adriaenssens E.M."/>
            <person name="Foster-Nyarko E."/>
            <person name="Jarju S."/>
            <person name="Secka A."/>
            <person name="Antonio M."/>
            <person name="Oren A."/>
            <person name="Chaudhuri R.R."/>
            <person name="La Ragione R."/>
            <person name="Hildebrand F."/>
            <person name="Pallen M.J."/>
        </authorList>
    </citation>
    <scope>NUCLEOTIDE SEQUENCE</scope>
    <source>
        <strain evidence="7">ChiBcec15-1070</strain>
    </source>
</reference>
<name>A0A9D1QDN0_9BACT</name>
<accession>A0A9D1QDN0</accession>
<dbReference type="CDD" id="cd00685">
    <property type="entry name" value="Trans_IPPS_HT"/>
    <property type="match status" value="1"/>
</dbReference>
<evidence type="ECO:0000256" key="2">
    <source>
        <dbReference type="ARBA" id="ARBA00006706"/>
    </source>
</evidence>
<dbReference type="EMBL" id="DXHL01000019">
    <property type="protein sequence ID" value="HIW10588.1"/>
    <property type="molecule type" value="Genomic_DNA"/>
</dbReference>
<dbReference type="SFLD" id="SFLDG01017">
    <property type="entry name" value="Polyprenyl_Transferase_Like"/>
    <property type="match status" value="1"/>
</dbReference>
<dbReference type="Pfam" id="PF00348">
    <property type="entry name" value="polyprenyl_synt"/>
    <property type="match status" value="1"/>
</dbReference>
<evidence type="ECO:0000256" key="1">
    <source>
        <dbReference type="ARBA" id="ARBA00001946"/>
    </source>
</evidence>
<organism evidence="7 8">
    <name type="scientific">Candidatus Rikenella faecigallinarum</name>
    <dbReference type="NCBI Taxonomy" id="2838745"/>
    <lineage>
        <taxon>Bacteria</taxon>
        <taxon>Pseudomonadati</taxon>
        <taxon>Bacteroidota</taxon>
        <taxon>Bacteroidia</taxon>
        <taxon>Bacteroidales</taxon>
        <taxon>Rikenellaceae</taxon>
        <taxon>Rikenella</taxon>
    </lineage>
</organism>
<protein>
    <submittedName>
        <fullName evidence="7">Polyprenyl synthetase family protein</fullName>
    </submittedName>
</protein>
<dbReference type="SFLD" id="SFLDS00005">
    <property type="entry name" value="Isoprenoid_Synthase_Type_I"/>
    <property type="match status" value="1"/>
</dbReference>